<dbReference type="InParanoid" id="D8M633"/>
<evidence type="ECO:0000313" key="2">
    <source>
        <dbReference type="Proteomes" id="UP000008312"/>
    </source>
</evidence>
<evidence type="ECO:0000313" key="1">
    <source>
        <dbReference type="EMBL" id="CBK23742.2"/>
    </source>
</evidence>
<dbReference type="Proteomes" id="UP000008312">
    <property type="component" value="Unassembled WGS sequence"/>
</dbReference>
<organism evidence="1">
    <name type="scientific">Blastocystis hominis</name>
    <dbReference type="NCBI Taxonomy" id="12968"/>
    <lineage>
        <taxon>Eukaryota</taxon>
        <taxon>Sar</taxon>
        <taxon>Stramenopiles</taxon>
        <taxon>Bigyra</taxon>
        <taxon>Opalozoa</taxon>
        <taxon>Opalinata</taxon>
        <taxon>Blastocystidae</taxon>
        <taxon>Blastocystis</taxon>
    </lineage>
</organism>
<dbReference type="RefSeq" id="XP_012897790.1">
    <property type="nucleotide sequence ID" value="XM_013042336.1"/>
</dbReference>
<name>D8M633_BLAHO</name>
<dbReference type="GeneID" id="24920660"/>
<dbReference type="AlphaFoldDB" id="D8M633"/>
<accession>D8M633</accession>
<protein>
    <submittedName>
        <fullName evidence="1">Uncharacterized protein</fullName>
    </submittedName>
</protein>
<gene>
    <name evidence="1" type="ORF">GSBLH_T00003569001</name>
</gene>
<dbReference type="EMBL" id="FN668661">
    <property type="protein sequence ID" value="CBK23742.2"/>
    <property type="molecule type" value="Genomic_DNA"/>
</dbReference>
<sequence length="222" mass="25498">MSKLPVIMEEDEDSLCVQKSLNDCYNRIQLLWDDALFLENLLSPAKPKHNLKRSADCIMDQPQYHFSYLRSFGHLSDSAFAYHHKSQLSDTRPYQLYRQFSSFSSSHTNRMISYLQIRLRVVRETFASTFNTSLSQEQQTLASKVLEQISQVSACISRIWRLFLSRTEDSDAGLFESGEESDYTVFSKAKSEGSGGESESGREEWVSLVHNSCCFSASCRMY</sequence>
<reference evidence="1" key="1">
    <citation type="submission" date="2010-02" db="EMBL/GenBank/DDBJ databases">
        <title>Sequencing and annotation of the Blastocystis hominis genome.</title>
        <authorList>
            <person name="Wincker P."/>
        </authorList>
    </citation>
    <scope>NUCLEOTIDE SEQUENCE</scope>
    <source>
        <strain evidence="1">Singapore isolate B</strain>
    </source>
</reference>
<proteinExistence type="predicted"/>
<keyword evidence="2" id="KW-1185">Reference proteome</keyword>